<dbReference type="InterPro" id="IPR058870">
    <property type="entry name" value="YuzC"/>
</dbReference>
<reference evidence="2" key="1">
    <citation type="submission" date="2016-05" db="EMBL/GenBank/DDBJ databases">
        <title>Paenibacillus oryzae. sp. nov., isolated from the rice root.</title>
        <authorList>
            <person name="Zhang J."/>
            <person name="Zhang X."/>
        </authorList>
    </citation>
    <scope>NUCLEOTIDE SEQUENCE [LARGE SCALE GENOMIC DNA]</scope>
    <source>
        <strain evidence="2">KCTC13222</strain>
    </source>
</reference>
<keyword evidence="2" id="KW-1185">Reference proteome</keyword>
<dbReference type="OrthoDB" id="2615349at2"/>
<gene>
    <name evidence="1" type="ORF">A8709_09555</name>
</gene>
<dbReference type="AlphaFoldDB" id="A0A1C1A5M1"/>
<dbReference type="Pfam" id="PF26344">
    <property type="entry name" value="YuzC"/>
    <property type="match status" value="1"/>
</dbReference>
<evidence type="ECO:0000313" key="1">
    <source>
        <dbReference type="EMBL" id="OCT15862.1"/>
    </source>
</evidence>
<proteinExistence type="predicted"/>
<sequence length="131" mass="14759">MYNDPTLYPYPPVHYQQYPAHPYHYAPYWAWDRYPSVDTKMLANSVSSTENLLKDASLLISKLSDPKIAHELMTSAQNGNQKEVDRIIHTFGSKSTIITSFSPSAIQFTMGPHVAGTHPCCQLSLSLKWGD</sequence>
<dbReference type="RefSeq" id="WP_065851366.1">
    <property type="nucleotide sequence ID" value="NZ_LYPC01000012.1"/>
</dbReference>
<name>A0A1C1A5M1_9BACL</name>
<dbReference type="Proteomes" id="UP000093309">
    <property type="component" value="Unassembled WGS sequence"/>
</dbReference>
<protein>
    <submittedName>
        <fullName evidence="1">Uncharacterized protein</fullName>
    </submittedName>
</protein>
<comment type="caution">
    <text evidence="1">The sequence shown here is derived from an EMBL/GenBank/DDBJ whole genome shotgun (WGS) entry which is preliminary data.</text>
</comment>
<dbReference type="EMBL" id="LYPC01000012">
    <property type="protein sequence ID" value="OCT15862.1"/>
    <property type="molecule type" value="Genomic_DNA"/>
</dbReference>
<accession>A0A1C1A5M1</accession>
<organism evidence="1 2">
    <name type="scientific">Paenibacillus pectinilyticus</name>
    <dbReference type="NCBI Taxonomy" id="512399"/>
    <lineage>
        <taxon>Bacteria</taxon>
        <taxon>Bacillati</taxon>
        <taxon>Bacillota</taxon>
        <taxon>Bacilli</taxon>
        <taxon>Bacillales</taxon>
        <taxon>Paenibacillaceae</taxon>
        <taxon>Paenibacillus</taxon>
    </lineage>
</organism>
<evidence type="ECO:0000313" key="2">
    <source>
        <dbReference type="Proteomes" id="UP000093309"/>
    </source>
</evidence>